<gene>
    <name evidence="1" type="ORF">EZI54_06920</name>
</gene>
<proteinExistence type="predicted"/>
<keyword evidence="2" id="KW-1185">Reference proteome</keyword>
<comment type="caution">
    <text evidence="1">The sequence shown here is derived from an EMBL/GenBank/DDBJ whole genome shotgun (WGS) entry which is preliminary data.</text>
</comment>
<dbReference type="RefSeq" id="WP_131480387.1">
    <property type="nucleotide sequence ID" value="NZ_SJDL01000008.1"/>
</dbReference>
<dbReference type="EMBL" id="SJDL01000008">
    <property type="protein sequence ID" value="TBW57383.1"/>
    <property type="molecule type" value="Genomic_DNA"/>
</dbReference>
<evidence type="ECO:0000313" key="2">
    <source>
        <dbReference type="Proteomes" id="UP000313645"/>
    </source>
</evidence>
<dbReference type="Proteomes" id="UP000313645">
    <property type="component" value="Unassembled WGS sequence"/>
</dbReference>
<name>A0ABY1ZP76_9GAMM</name>
<sequence>MPRPSIHQEAVAFAEANVVACCNELLEKGTTGQLKDGRLKELVAICQRTGIYNPLGLAEEFVKQAAINKVANMKSVMQIIVDGDRNCPSRSSICDDIHAQADASQLSVVSFEEYDSFASFQLEGSIKGINRLKLNWLMNPIVRIEDLN</sequence>
<reference evidence="1 2" key="1">
    <citation type="submission" date="2019-02" db="EMBL/GenBank/DDBJ databases">
        <title>Marinobacter halodurans sp. nov., a marine bacterium isolated from sea tidal flat.</title>
        <authorList>
            <person name="Yoo Y."/>
            <person name="Lee D.W."/>
            <person name="Kim B.S."/>
            <person name="Kim J.-J."/>
        </authorList>
    </citation>
    <scope>NUCLEOTIDE SEQUENCE [LARGE SCALE GENOMIC DNA]</scope>
    <source>
        <strain evidence="1 2">YJ-S3-2</strain>
    </source>
</reference>
<organism evidence="1 2">
    <name type="scientific">Marinobacter halodurans</name>
    <dbReference type="NCBI Taxonomy" id="2528979"/>
    <lineage>
        <taxon>Bacteria</taxon>
        <taxon>Pseudomonadati</taxon>
        <taxon>Pseudomonadota</taxon>
        <taxon>Gammaproteobacteria</taxon>
        <taxon>Pseudomonadales</taxon>
        <taxon>Marinobacteraceae</taxon>
        <taxon>Marinobacter</taxon>
    </lineage>
</organism>
<evidence type="ECO:0000313" key="1">
    <source>
        <dbReference type="EMBL" id="TBW57383.1"/>
    </source>
</evidence>
<accession>A0ABY1ZP76</accession>
<protein>
    <submittedName>
        <fullName evidence="1">Uncharacterized protein</fullName>
    </submittedName>
</protein>